<organism evidence="1">
    <name type="scientific">Vibrio parahaemolyticus</name>
    <dbReference type="NCBI Taxonomy" id="670"/>
    <lineage>
        <taxon>Bacteria</taxon>
        <taxon>Pseudomonadati</taxon>
        <taxon>Pseudomonadota</taxon>
        <taxon>Gammaproteobacteria</taxon>
        <taxon>Vibrionales</taxon>
        <taxon>Vibrionaceae</taxon>
        <taxon>Vibrio</taxon>
    </lineage>
</organism>
<protein>
    <submittedName>
        <fullName evidence="1">Uncharacterized protein</fullName>
    </submittedName>
</protein>
<keyword evidence="1" id="KW-0614">Plasmid</keyword>
<accession>A0A1P8DRI8</accession>
<evidence type="ECO:0000313" key="1">
    <source>
        <dbReference type="EMBL" id="APU91739.1"/>
    </source>
</evidence>
<name>A0A1P8DRI8_VIBPH</name>
<dbReference type="EMBL" id="KX957972">
    <property type="protein sequence ID" value="APU91739.1"/>
    <property type="molecule type" value="Genomic_DNA"/>
</dbReference>
<reference evidence="1" key="1">
    <citation type="submission" date="2016-10" db="EMBL/GenBank/DDBJ databases">
        <title>Evolution and Comparative Genomics of Conjugative MDR Plasmids in Vibrio species.</title>
        <authorList>
            <person name="Li R."/>
            <person name="Ye L."/>
            <person name="Wong M.Ho.Yin."/>
            <person name="Zheng Z."/>
            <person name="Chan E.Wai.Chi."/>
            <person name="Chen S."/>
        </authorList>
    </citation>
    <scope>NUCLEOTIDE SEQUENCE</scope>
    <source>
        <plasmid evidence="1">pVPS91</plasmid>
    </source>
</reference>
<sequence length="267" mass="30798">MTLPKTNPTAFCKAFIQRELVSCQESKIWMSYWPVMGRMIERADELRLAFEELISRFGYSDKFEGFPPQNSYIWLTLEHIWMSTDFCKEEVIQTRREQKELLSLQEEIVHLASKLAATIRRQNELYETSGFIRDEYQSLVDAVEFASHDNYLYGSHLSGKIRALAGQYDLKYWPSRADVIEAIADFEDDQPKPLHSEIPQSVLDGRASDIKDFVLAFDNKFDDLNGLPDGFRFSNNAMADIINVVLELSPDKLATGDAVRIVRNRHS</sequence>
<proteinExistence type="predicted"/>
<geneLocation type="plasmid" evidence="1">
    <name>pVPS91</name>
</geneLocation>
<dbReference type="AlphaFoldDB" id="A0A1P8DRI8"/>